<dbReference type="InterPro" id="IPR005790">
    <property type="entry name" value="DNA_polIII_delta"/>
</dbReference>
<keyword evidence="3 11" id="KW-0808">Transferase</keyword>
<keyword evidence="5" id="KW-0235">DNA replication</keyword>
<dbReference type="eggNOG" id="COG1466">
    <property type="taxonomic scope" value="Bacteria"/>
</dbReference>
<evidence type="ECO:0000256" key="5">
    <source>
        <dbReference type="ARBA" id="ARBA00022705"/>
    </source>
</evidence>
<dbReference type="InterPro" id="IPR008921">
    <property type="entry name" value="DNA_pol3_clamp-load_cplx_C"/>
</dbReference>
<comment type="caution">
    <text evidence="11">The sequence shown here is derived from an EMBL/GenBank/DDBJ whole genome shotgun (WGS) entry which is preliminary data.</text>
</comment>
<dbReference type="GO" id="GO:0003677">
    <property type="term" value="F:DNA binding"/>
    <property type="evidence" value="ECO:0007669"/>
    <property type="project" value="InterPro"/>
</dbReference>
<dbReference type="Gene3D" id="1.20.272.10">
    <property type="match status" value="1"/>
</dbReference>
<keyword evidence="4 11" id="KW-0548">Nucleotidyltransferase</keyword>
<dbReference type="GO" id="GO:0009360">
    <property type="term" value="C:DNA polymerase III complex"/>
    <property type="evidence" value="ECO:0007669"/>
    <property type="project" value="InterPro"/>
</dbReference>
<evidence type="ECO:0000313" key="11">
    <source>
        <dbReference type="EMBL" id="EOC99286.1"/>
    </source>
</evidence>
<dbReference type="Gene3D" id="3.40.50.300">
    <property type="entry name" value="P-loop containing nucleotide triphosphate hydrolases"/>
    <property type="match status" value="1"/>
</dbReference>
<keyword evidence="12" id="KW-1185">Reference proteome</keyword>
<sequence>MSYKELLNDIKKDKLKKVYICFGKEIYLKNWAVSEIKNKYVDKSFETLNFVHLDGKETKVDDIINACETLPFMSSKKIVVVEDPLFLINSKAVSKQDEKQLVNYMNNLNDTTCLIFIVNDEKIDKRKKIFKQIKSIGAVIEFDRVKGDELNKWIAKTFKKNNKKISKNNINYFIHNSGYIDSSSDKTLYDLENEIVKICNYIGDRIEVNREDIDSILVKTLQNNIFKLVDCIGQKNTEDALSIFNEMILANEPVQLIFYMIARQFRLLLMAKLLEKKGYSVPNIAKKINTPNFVAKKVLTQSRNFSYKRLEEGLKKCLEIDENIKKGNIDSKLAIEILIVGFAK</sequence>
<dbReference type="InterPro" id="IPR010372">
    <property type="entry name" value="DNA_pol3_delta_N"/>
</dbReference>
<dbReference type="Pfam" id="PF21694">
    <property type="entry name" value="DNA_pol3_delta_C"/>
    <property type="match status" value="1"/>
</dbReference>
<dbReference type="InterPro" id="IPR027417">
    <property type="entry name" value="P-loop_NTPase"/>
</dbReference>
<dbReference type="GO" id="GO:0003887">
    <property type="term" value="F:DNA-directed DNA polymerase activity"/>
    <property type="evidence" value="ECO:0007669"/>
    <property type="project" value="UniProtKB-KW"/>
</dbReference>
<accession>R1ARG9</accession>
<evidence type="ECO:0000256" key="3">
    <source>
        <dbReference type="ARBA" id="ARBA00022679"/>
    </source>
</evidence>
<organism evidence="11 12">
    <name type="scientific">Caldisalinibacter kiritimatiensis</name>
    <dbReference type="NCBI Taxonomy" id="1304284"/>
    <lineage>
        <taxon>Bacteria</taxon>
        <taxon>Bacillati</taxon>
        <taxon>Bacillota</taxon>
        <taxon>Tissierellia</taxon>
        <taxon>Tissierellales</taxon>
        <taxon>Thermohalobacteraceae</taxon>
        <taxon>Caldisalinibacter</taxon>
    </lineage>
</organism>
<proteinExistence type="inferred from homology"/>
<dbReference type="EC" id="2.7.7.7" evidence="1"/>
<dbReference type="OrthoDB" id="9775929at2"/>
<evidence type="ECO:0000313" key="12">
    <source>
        <dbReference type="Proteomes" id="UP000013378"/>
    </source>
</evidence>
<evidence type="ECO:0000259" key="10">
    <source>
        <dbReference type="Pfam" id="PF21694"/>
    </source>
</evidence>
<evidence type="ECO:0000256" key="4">
    <source>
        <dbReference type="ARBA" id="ARBA00022695"/>
    </source>
</evidence>
<comment type="catalytic activity">
    <reaction evidence="8">
        <text>DNA(n) + a 2'-deoxyribonucleoside 5'-triphosphate = DNA(n+1) + diphosphate</text>
        <dbReference type="Rhea" id="RHEA:22508"/>
        <dbReference type="Rhea" id="RHEA-COMP:17339"/>
        <dbReference type="Rhea" id="RHEA-COMP:17340"/>
        <dbReference type="ChEBI" id="CHEBI:33019"/>
        <dbReference type="ChEBI" id="CHEBI:61560"/>
        <dbReference type="ChEBI" id="CHEBI:173112"/>
        <dbReference type="EC" id="2.7.7.7"/>
    </reaction>
</comment>
<dbReference type="GO" id="GO:0006261">
    <property type="term" value="P:DNA-templated DNA replication"/>
    <property type="evidence" value="ECO:0007669"/>
    <property type="project" value="TreeGrafter"/>
</dbReference>
<dbReference type="Pfam" id="PF06144">
    <property type="entry name" value="DNA_pol3_delta"/>
    <property type="match status" value="1"/>
</dbReference>
<evidence type="ECO:0000259" key="9">
    <source>
        <dbReference type="Pfam" id="PF06144"/>
    </source>
</evidence>
<dbReference type="SUPFAM" id="SSF48019">
    <property type="entry name" value="post-AAA+ oligomerization domain-like"/>
    <property type="match status" value="1"/>
</dbReference>
<gene>
    <name evidence="11" type="ORF">L21TH_2690</name>
</gene>
<comment type="similarity">
    <text evidence="7">Belongs to the DNA polymerase HolA subunit family.</text>
</comment>
<evidence type="ECO:0000256" key="7">
    <source>
        <dbReference type="ARBA" id="ARBA00034754"/>
    </source>
</evidence>
<dbReference type="AlphaFoldDB" id="R1ARG9"/>
<dbReference type="InterPro" id="IPR048466">
    <property type="entry name" value="DNA_pol3_delta-like_C"/>
</dbReference>
<feature type="domain" description="DNA polymerase III delta N-terminal" evidence="9">
    <location>
        <begin position="19"/>
        <end position="141"/>
    </location>
</feature>
<evidence type="ECO:0000256" key="1">
    <source>
        <dbReference type="ARBA" id="ARBA00012417"/>
    </source>
</evidence>
<evidence type="ECO:0000256" key="2">
    <source>
        <dbReference type="ARBA" id="ARBA00017703"/>
    </source>
</evidence>
<dbReference type="NCBIfam" id="TIGR01128">
    <property type="entry name" value="holA"/>
    <property type="match status" value="1"/>
</dbReference>
<dbReference type="Gene3D" id="1.10.8.60">
    <property type="match status" value="1"/>
</dbReference>
<dbReference type="EMBL" id="ARZA01000285">
    <property type="protein sequence ID" value="EOC99286.1"/>
    <property type="molecule type" value="Genomic_DNA"/>
</dbReference>
<dbReference type="SUPFAM" id="SSF52540">
    <property type="entry name" value="P-loop containing nucleoside triphosphate hydrolases"/>
    <property type="match status" value="1"/>
</dbReference>
<dbReference type="PANTHER" id="PTHR34388">
    <property type="entry name" value="DNA POLYMERASE III SUBUNIT DELTA"/>
    <property type="match status" value="1"/>
</dbReference>
<name>R1ARG9_9FIRM</name>
<evidence type="ECO:0000256" key="6">
    <source>
        <dbReference type="ARBA" id="ARBA00022932"/>
    </source>
</evidence>
<feature type="domain" description="DNA polymerase III delta subunit-like C-terminal" evidence="10">
    <location>
        <begin position="222"/>
        <end position="341"/>
    </location>
</feature>
<dbReference type="STRING" id="1304284.L21TH_2690"/>
<evidence type="ECO:0000256" key="8">
    <source>
        <dbReference type="ARBA" id="ARBA00049244"/>
    </source>
</evidence>
<dbReference type="RefSeq" id="WP_006317530.1">
    <property type="nucleotide sequence ID" value="NZ_ARZA01000285.1"/>
</dbReference>
<reference evidence="11 12" key="1">
    <citation type="journal article" date="2015" name="Geomicrobiol. J.">
        <title>Caldisalinibacter kiritimatiensis gen. nov., sp. nov., a moderately thermohalophilic thiosulfate-reducing bacterium from a hypersaline microbial mat.</title>
        <authorList>
            <person name="Ben Hania W."/>
            <person name="Joseph M."/>
            <person name="Fiebig A."/>
            <person name="Bunk B."/>
            <person name="Klenk H.-P."/>
            <person name="Fardeau M.-L."/>
            <person name="Spring S."/>
        </authorList>
    </citation>
    <scope>NUCLEOTIDE SEQUENCE [LARGE SCALE GENOMIC DNA]</scope>
    <source>
        <strain evidence="11 12">L21-TH-D2</strain>
    </source>
</reference>
<dbReference type="Proteomes" id="UP000013378">
    <property type="component" value="Unassembled WGS sequence"/>
</dbReference>
<dbReference type="PANTHER" id="PTHR34388:SF1">
    <property type="entry name" value="DNA POLYMERASE III SUBUNIT DELTA"/>
    <property type="match status" value="1"/>
</dbReference>
<dbReference type="PATRIC" id="fig|1304284.3.peg.2642"/>
<keyword evidence="6" id="KW-0239">DNA-directed DNA polymerase</keyword>
<protein>
    <recommendedName>
        <fullName evidence="2">DNA polymerase III subunit delta</fullName>
        <ecNumber evidence="1">2.7.7.7</ecNumber>
    </recommendedName>
</protein>